<keyword evidence="9 10" id="KW-0472">Membrane</keyword>
<evidence type="ECO:0000256" key="11">
    <source>
        <dbReference type="RuleBase" id="RU000488"/>
    </source>
</evidence>
<proteinExistence type="inferred from homology"/>
<keyword evidence="5" id="KW-0677">Repeat</keyword>
<feature type="transmembrane region" description="Helical" evidence="12">
    <location>
        <begin position="21"/>
        <end position="41"/>
    </location>
</feature>
<dbReference type="PANTHER" id="PTHR45928">
    <property type="entry name" value="RE38146P"/>
    <property type="match status" value="1"/>
</dbReference>
<dbReference type="Gene3D" id="1.50.40.10">
    <property type="entry name" value="Mitochondrial carrier domain"/>
    <property type="match status" value="1"/>
</dbReference>
<evidence type="ECO:0000256" key="3">
    <source>
        <dbReference type="ARBA" id="ARBA00022448"/>
    </source>
</evidence>
<dbReference type="AlphaFoldDB" id="A0A137NRV3"/>
<comment type="subcellular location">
    <subcellularLocation>
        <location evidence="1">Mitochondrion inner membrane</location>
        <topology evidence="1">Multi-pass membrane protein</topology>
    </subcellularLocation>
</comment>
<comment type="similarity">
    <text evidence="2 11">Belongs to the mitochondrial carrier (TC 2.A.29) family.</text>
</comment>
<evidence type="ECO:0000313" key="13">
    <source>
        <dbReference type="EMBL" id="KXN65499.1"/>
    </source>
</evidence>
<evidence type="ECO:0000256" key="9">
    <source>
        <dbReference type="ARBA" id="ARBA00023136"/>
    </source>
</evidence>
<accession>A0A137NRV3</accession>
<organism evidence="13 14">
    <name type="scientific">Conidiobolus coronatus (strain ATCC 28846 / CBS 209.66 / NRRL 28638)</name>
    <name type="common">Delacroixia coronata</name>
    <dbReference type="NCBI Taxonomy" id="796925"/>
    <lineage>
        <taxon>Eukaryota</taxon>
        <taxon>Fungi</taxon>
        <taxon>Fungi incertae sedis</taxon>
        <taxon>Zoopagomycota</taxon>
        <taxon>Entomophthoromycotina</taxon>
        <taxon>Entomophthoromycetes</taxon>
        <taxon>Entomophthorales</taxon>
        <taxon>Ancylistaceae</taxon>
        <taxon>Conidiobolus</taxon>
    </lineage>
</organism>
<protein>
    <submittedName>
        <fullName evidence="13">Oxaloacetate carrier</fullName>
    </submittedName>
</protein>
<keyword evidence="7 12" id="KW-1133">Transmembrane helix</keyword>
<name>A0A137NRV3_CONC2</name>
<dbReference type="OrthoDB" id="6703404at2759"/>
<evidence type="ECO:0000256" key="4">
    <source>
        <dbReference type="ARBA" id="ARBA00022692"/>
    </source>
</evidence>
<sequence length="328" mass="36244">MSTKHIPSLSIQTMITPDPNLYLRSASFASGALGACCAVTFSNPFEVIKTRLQLQGELVKRNQLFSKPYQNLPQALRLVYQHEGIKGLQRGLKAAYGYQLIMNGTRFGCYDVFKDSMVRHLGVTSPSGVFAASIGAGAVSGMIAAFLGSPFFMAKTRLQAYSPHLPIGTQHNYSGVLSALRAIYQENGLSGWLRRSMPAVVRTGVGTSVQLTSYDYVKKGILAKGYLEDGLYLHTLASLCSGILVCTAMNPFDVVTTRMFNQPIDPKTGKGKLYRNMIHCFSSILKTEGFRGIFKGYTALYFRMGPHTVLTFIFMEQFKNFFLPSSFH</sequence>
<evidence type="ECO:0000256" key="7">
    <source>
        <dbReference type="ARBA" id="ARBA00022989"/>
    </source>
</evidence>
<dbReference type="GO" id="GO:0005743">
    <property type="term" value="C:mitochondrial inner membrane"/>
    <property type="evidence" value="ECO:0007669"/>
    <property type="project" value="UniProtKB-SubCell"/>
</dbReference>
<keyword evidence="3 11" id="KW-0813">Transport</keyword>
<dbReference type="OMA" id="GFYDPMR"/>
<reference evidence="13 14" key="1">
    <citation type="journal article" date="2015" name="Genome Biol. Evol.">
        <title>Phylogenomic analyses indicate that early fungi evolved digesting cell walls of algal ancestors of land plants.</title>
        <authorList>
            <person name="Chang Y."/>
            <person name="Wang S."/>
            <person name="Sekimoto S."/>
            <person name="Aerts A.L."/>
            <person name="Choi C."/>
            <person name="Clum A."/>
            <person name="LaButti K.M."/>
            <person name="Lindquist E.A."/>
            <person name="Yee Ngan C."/>
            <person name="Ohm R.A."/>
            <person name="Salamov A.A."/>
            <person name="Grigoriev I.V."/>
            <person name="Spatafora J.W."/>
            <person name="Berbee M.L."/>
        </authorList>
    </citation>
    <scope>NUCLEOTIDE SEQUENCE [LARGE SCALE GENOMIC DNA]</scope>
    <source>
        <strain evidence="13 14">NRRL 28638</strain>
    </source>
</reference>
<dbReference type="Pfam" id="PF00153">
    <property type="entry name" value="Mito_carr"/>
    <property type="match status" value="3"/>
</dbReference>
<keyword evidence="6" id="KW-0999">Mitochondrion inner membrane</keyword>
<evidence type="ECO:0000256" key="8">
    <source>
        <dbReference type="ARBA" id="ARBA00023128"/>
    </source>
</evidence>
<dbReference type="InterPro" id="IPR051508">
    <property type="entry name" value="Mito_Carrier_Antiporter"/>
</dbReference>
<dbReference type="Proteomes" id="UP000070444">
    <property type="component" value="Unassembled WGS sequence"/>
</dbReference>
<evidence type="ECO:0000313" key="14">
    <source>
        <dbReference type="Proteomes" id="UP000070444"/>
    </source>
</evidence>
<dbReference type="EMBL" id="KQ964869">
    <property type="protein sequence ID" value="KXN65499.1"/>
    <property type="molecule type" value="Genomic_DNA"/>
</dbReference>
<dbReference type="InterPro" id="IPR018108">
    <property type="entry name" value="MCP_transmembrane"/>
</dbReference>
<evidence type="ECO:0000256" key="5">
    <source>
        <dbReference type="ARBA" id="ARBA00022737"/>
    </source>
</evidence>
<feature type="repeat" description="Solcar" evidence="10">
    <location>
        <begin position="229"/>
        <end position="321"/>
    </location>
</feature>
<dbReference type="SUPFAM" id="SSF103506">
    <property type="entry name" value="Mitochondrial carrier"/>
    <property type="match status" value="1"/>
</dbReference>
<evidence type="ECO:0000256" key="1">
    <source>
        <dbReference type="ARBA" id="ARBA00004448"/>
    </source>
</evidence>
<feature type="repeat" description="Solcar" evidence="10">
    <location>
        <begin position="128"/>
        <end position="220"/>
    </location>
</feature>
<dbReference type="InterPro" id="IPR023395">
    <property type="entry name" value="MCP_dom_sf"/>
</dbReference>
<keyword evidence="14" id="KW-1185">Reference proteome</keyword>
<keyword evidence="8" id="KW-0496">Mitochondrion</keyword>
<feature type="repeat" description="Solcar" evidence="10">
    <location>
        <begin position="22"/>
        <end position="116"/>
    </location>
</feature>
<dbReference type="PANTHER" id="PTHR45928:SF1">
    <property type="entry name" value="RE38146P"/>
    <property type="match status" value="1"/>
</dbReference>
<evidence type="ECO:0000256" key="2">
    <source>
        <dbReference type="ARBA" id="ARBA00006375"/>
    </source>
</evidence>
<feature type="transmembrane region" description="Helical" evidence="12">
    <location>
        <begin position="129"/>
        <end position="152"/>
    </location>
</feature>
<evidence type="ECO:0000256" key="6">
    <source>
        <dbReference type="ARBA" id="ARBA00022792"/>
    </source>
</evidence>
<gene>
    <name evidence="13" type="ORF">CONCODRAFT_80757</name>
</gene>
<evidence type="ECO:0000256" key="10">
    <source>
        <dbReference type="PROSITE-ProRule" id="PRU00282"/>
    </source>
</evidence>
<dbReference type="PROSITE" id="PS50920">
    <property type="entry name" value="SOLCAR"/>
    <property type="match status" value="3"/>
</dbReference>
<keyword evidence="4 10" id="KW-0812">Transmembrane</keyword>
<evidence type="ECO:0000256" key="12">
    <source>
        <dbReference type="SAM" id="Phobius"/>
    </source>
</evidence>